<feature type="region of interest" description="Disordered" evidence="1">
    <location>
        <begin position="260"/>
        <end position="281"/>
    </location>
</feature>
<accession>A0A9P8KZR1</accession>
<feature type="region of interest" description="Disordered" evidence="1">
    <location>
        <begin position="440"/>
        <end position="497"/>
    </location>
</feature>
<evidence type="ECO:0000256" key="1">
    <source>
        <dbReference type="SAM" id="MobiDB-lite"/>
    </source>
</evidence>
<dbReference type="OrthoDB" id="1911848at2759"/>
<dbReference type="Gene3D" id="1.10.510.10">
    <property type="entry name" value="Transferase(Phosphotransferase) domain 1"/>
    <property type="match status" value="1"/>
</dbReference>
<dbReference type="InterPro" id="IPR038305">
    <property type="entry name" value="HeLo_sf"/>
</dbReference>
<dbReference type="Pfam" id="PF14479">
    <property type="entry name" value="HeLo"/>
    <property type="match status" value="1"/>
</dbReference>
<sequence>MDVVSTVAAALEFLKAARACLYFYHEARQNIPQIQRELRLRLEVEAITFERWCSAVGIRGMLDAVAEDPSGWGDGHKFKEFKKSLQDDLRFDSEPIANLVVEVLRGLGEKFEDARSRFQSSRPSTASIDLLVGAKGPTSKWRGPFRSLGRKNRGTQVKILDIDIEKSLTNFCGAVKWFAWNKRIFLQLLDDLTKTNECLLKLLGAEIQDQIKRRVQIQVLGNSGSENLSIAEGLPATSKDKQEIGALAGVKQMKIRENEVDNGEADGNPGYNSDTKGKITQPNPRLTVFQVDDFRGTMQPGPSRTRSILGGRQVLVEWKHYNPSRPLRFEQIMRLGALVGMLNKHDVYQRFHIPHCKGLVQDEQNSQIGIVFDIPAPKGSGEIEHSNLQDLIRKSRAEPPPIGQRFRIAKDLSVALHYLQSVHWLHKSFRSDNVVYFVPSKPKGDKVETTEYPNEAGDREDSSDTANRQDAVVESENQSTRQETLSHGKEPLRTAPPPLSPFYVIGLDLSRPDHPSELTETLSISTSGYHSKILNTELYSHPSSQLKTPSGKHVRFRAEFDIYSLGLVLLEVGLWRTLDSMRRQAAREKADFREKLRTGYCDELLVAVGVVYWRAVQRCLNGDFDLSDRPEGVEEGVALQLAFERQVVCELEKCVA</sequence>
<dbReference type="EMBL" id="JAGHQL010000083">
    <property type="protein sequence ID" value="KAH0541250.1"/>
    <property type="molecule type" value="Genomic_DNA"/>
</dbReference>
<dbReference type="PANTHER" id="PTHR37542">
    <property type="entry name" value="HELO DOMAIN-CONTAINING PROTEIN-RELATED"/>
    <property type="match status" value="1"/>
</dbReference>
<protein>
    <recommendedName>
        <fullName evidence="2">Prion-inhibition and propagation HeLo domain-containing protein</fullName>
    </recommendedName>
</protein>
<feature type="compositionally biased region" description="Polar residues" evidence="1">
    <location>
        <begin position="270"/>
        <end position="281"/>
    </location>
</feature>
<dbReference type="SUPFAM" id="SSF56112">
    <property type="entry name" value="Protein kinase-like (PK-like)"/>
    <property type="match status" value="1"/>
</dbReference>
<dbReference type="PANTHER" id="PTHR37542:SF3">
    <property type="entry name" value="PRION-INHIBITION AND PROPAGATION HELO DOMAIN-CONTAINING PROTEIN"/>
    <property type="match status" value="1"/>
</dbReference>
<name>A0A9P8KZR1_9PEZI</name>
<gene>
    <name evidence="3" type="ORF">FGG08_004255</name>
</gene>
<dbReference type="Gene3D" id="1.20.120.1020">
    <property type="entry name" value="Prion-inhibition and propagation, HeLo domain"/>
    <property type="match status" value="1"/>
</dbReference>
<dbReference type="InterPro" id="IPR011009">
    <property type="entry name" value="Kinase-like_dom_sf"/>
</dbReference>
<organism evidence="3 4">
    <name type="scientific">Glutinoglossum americanum</name>
    <dbReference type="NCBI Taxonomy" id="1670608"/>
    <lineage>
        <taxon>Eukaryota</taxon>
        <taxon>Fungi</taxon>
        <taxon>Dikarya</taxon>
        <taxon>Ascomycota</taxon>
        <taxon>Pezizomycotina</taxon>
        <taxon>Geoglossomycetes</taxon>
        <taxon>Geoglossales</taxon>
        <taxon>Geoglossaceae</taxon>
        <taxon>Glutinoglossum</taxon>
    </lineage>
</organism>
<dbReference type="Proteomes" id="UP000698800">
    <property type="component" value="Unassembled WGS sequence"/>
</dbReference>
<comment type="caution">
    <text evidence="3">The sequence shown here is derived from an EMBL/GenBank/DDBJ whole genome shotgun (WGS) entry which is preliminary data.</text>
</comment>
<evidence type="ECO:0000313" key="4">
    <source>
        <dbReference type="Proteomes" id="UP000698800"/>
    </source>
</evidence>
<proteinExistence type="predicted"/>
<dbReference type="AlphaFoldDB" id="A0A9P8KZR1"/>
<feature type="domain" description="Prion-inhibition and propagation HeLo" evidence="2">
    <location>
        <begin position="22"/>
        <end position="221"/>
    </location>
</feature>
<reference evidence="3" key="1">
    <citation type="submission" date="2021-03" db="EMBL/GenBank/DDBJ databases">
        <title>Comparative genomics and phylogenomic investigation of the class Geoglossomycetes provide insights into ecological specialization and systematics.</title>
        <authorList>
            <person name="Melie T."/>
            <person name="Pirro S."/>
            <person name="Miller A.N."/>
            <person name="Quandt A."/>
        </authorList>
    </citation>
    <scope>NUCLEOTIDE SEQUENCE</scope>
    <source>
        <strain evidence="3">GBOQ0MN5Z8</strain>
    </source>
</reference>
<evidence type="ECO:0000259" key="2">
    <source>
        <dbReference type="Pfam" id="PF14479"/>
    </source>
</evidence>
<dbReference type="InterPro" id="IPR029498">
    <property type="entry name" value="HeLo_dom"/>
</dbReference>
<evidence type="ECO:0000313" key="3">
    <source>
        <dbReference type="EMBL" id="KAH0541250.1"/>
    </source>
</evidence>
<keyword evidence="4" id="KW-1185">Reference proteome</keyword>